<accession>A0A844BF16</accession>
<evidence type="ECO:0000313" key="3">
    <source>
        <dbReference type="Proteomes" id="UP000487350"/>
    </source>
</evidence>
<dbReference type="RefSeq" id="WP_153586358.1">
    <property type="nucleotide sequence ID" value="NZ_WJBU01000019.1"/>
</dbReference>
<dbReference type="OrthoDB" id="9149617at2"/>
<dbReference type="EMBL" id="WJBU01000019">
    <property type="protein sequence ID" value="MRD49041.1"/>
    <property type="molecule type" value="Genomic_DNA"/>
</dbReference>
<dbReference type="Proteomes" id="UP000487350">
    <property type="component" value="Unassembled WGS sequence"/>
</dbReference>
<reference evidence="2 3" key="1">
    <citation type="submission" date="2019-11" db="EMBL/GenBank/DDBJ databases">
        <title>Caenimonas koreensis gen. nov., sp. nov., isolated from activated sludge.</title>
        <authorList>
            <person name="Seung H.R."/>
        </authorList>
    </citation>
    <scope>NUCLEOTIDE SEQUENCE [LARGE SCALE GENOMIC DNA]</scope>
    <source>
        <strain evidence="2 3">EMB320</strain>
    </source>
</reference>
<feature type="compositionally biased region" description="Polar residues" evidence="1">
    <location>
        <begin position="23"/>
        <end position="32"/>
    </location>
</feature>
<evidence type="ECO:0000313" key="2">
    <source>
        <dbReference type="EMBL" id="MRD49041.1"/>
    </source>
</evidence>
<gene>
    <name evidence="2" type="ORF">GHT07_17330</name>
</gene>
<evidence type="ECO:0000256" key="1">
    <source>
        <dbReference type="SAM" id="MobiDB-lite"/>
    </source>
</evidence>
<protein>
    <submittedName>
        <fullName evidence="2">Uncharacterized protein</fullName>
    </submittedName>
</protein>
<sequence>MALSKSATGSKEQRKRAPGKSPAATSAPETPQGMSPAAIIALPGVIGAQLADQVAIMQQVMLDIRSARSITRSQVATLENAMKAANRIAMHSQQISRLAGGRLRQSHERLALHTIVHDVLNGMSTQFKVGGFEVSHRLKPVDVIVDPGLLLSLVQTAVDWASTQGQRLQVRLDIKNWPAHAELALKASAHVAGAGVSTEERIADDLDWQLLLQIAATMGVTVDRTLAADHTMLTIEFPRTVRQLEGLTAADMHEPSQGNSTAFLTEGKPLAGHRVLAVVMDAGIIGELRAVCESMGLIMDTCSNSASAVRFCELDKPHLIIIEERLRDHEFEELRQDLIRTDMNFPVVEVVRAPNVLEMSNWMGDSVSRISRESLRGQLPSFLVMELAKVS</sequence>
<comment type="caution">
    <text evidence="2">The sequence shown here is derived from an EMBL/GenBank/DDBJ whole genome shotgun (WGS) entry which is preliminary data.</text>
</comment>
<feature type="compositionally biased region" description="Polar residues" evidence="1">
    <location>
        <begin position="1"/>
        <end position="10"/>
    </location>
</feature>
<name>A0A844BF16_9BURK</name>
<keyword evidence="3" id="KW-1185">Reference proteome</keyword>
<proteinExistence type="predicted"/>
<feature type="region of interest" description="Disordered" evidence="1">
    <location>
        <begin position="1"/>
        <end position="32"/>
    </location>
</feature>
<organism evidence="2 3">
    <name type="scientific">Caenimonas koreensis DSM 17982</name>
    <dbReference type="NCBI Taxonomy" id="1121255"/>
    <lineage>
        <taxon>Bacteria</taxon>
        <taxon>Pseudomonadati</taxon>
        <taxon>Pseudomonadota</taxon>
        <taxon>Betaproteobacteria</taxon>
        <taxon>Burkholderiales</taxon>
        <taxon>Comamonadaceae</taxon>
        <taxon>Caenimonas</taxon>
    </lineage>
</organism>
<dbReference type="AlphaFoldDB" id="A0A844BF16"/>